<dbReference type="GO" id="GO:0004523">
    <property type="term" value="F:RNA-DNA hybrid ribonuclease activity"/>
    <property type="evidence" value="ECO:0007669"/>
    <property type="project" value="InterPro"/>
</dbReference>
<dbReference type="InterPro" id="IPR036397">
    <property type="entry name" value="RNaseH_sf"/>
</dbReference>
<dbReference type="GO" id="GO:0003676">
    <property type="term" value="F:nucleic acid binding"/>
    <property type="evidence" value="ECO:0007669"/>
    <property type="project" value="InterPro"/>
</dbReference>
<proteinExistence type="predicted"/>
<dbReference type="PANTHER" id="PTHR48475">
    <property type="entry name" value="RIBONUCLEASE H"/>
    <property type="match status" value="1"/>
</dbReference>
<dbReference type="Gene3D" id="3.30.420.10">
    <property type="entry name" value="Ribonuclease H-like superfamily/Ribonuclease H"/>
    <property type="match status" value="1"/>
</dbReference>
<organism evidence="2 3">
    <name type="scientific">Cannabis sativa</name>
    <name type="common">Hemp</name>
    <name type="synonym">Marijuana</name>
    <dbReference type="NCBI Taxonomy" id="3483"/>
    <lineage>
        <taxon>Eukaryota</taxon>
        <taxon>Viridiplantae</taxon>
        <taxon>Streptophyta</taxon>
        <taxon>Embryophyta</taxon>
        <taxon>Tracheophyta</taxon>
        <taxon>Spermatophyta</taxon>
        <taxon>Magnoliopsida</taxon>
        <taxon>eudicotyledons</taxon>
        <taxon>Gunneridae</taxon>
        <taxon>Pentapetalae</taxon>
        <taxon>rosids</taxon>
        <taxon>fabids</taxon>
        <taxon>Rosales</taxon>
        <taxon>Cannabaceae</taxon>
        <taxon>Cannabis</taxon>
    </lineage>
</organism>
<dbReference type="PROSITE" id="PS50879">
    <property type="entry name" value="RNASE_H_1"/>
    <property type="match status" value="1"/>
</dbReference>
<protein>
    <recommendedName>
        <fullName evidence="1">RNase H type-1 domain-containing protein</fullName>
    </recommendedName>
</protein>
<evidence type="ECO:0000313" key="3">
    <source>
        <dbReference type="Proteomes" id="UP000596661"/>
    </source>
</evidence>
<name>A0A803NIY4_CANSA</name>
<dbReference type="AlphaFoldDB" id="A0A803NIY4"/>
<reference evidence="2" key="1">
    <citation type="submission" date="2018-11" db="EMBL/GenBank/DDBJ databases">
        <authorList>
            <person name="Grassa J C."/>
        </authorList>
    </citation>
    <scope>NUCLEOTIDE SEQUENCE [LARGE SCALE GENOMIC DNA]</scope>
</reference>
<dbReference type="InterPro" id="IPR012337">
    <property type="entry name" value="RNaseH-like_sf"/>
</dbReference>
<dbReference type="PANTHER" id="PTHR48475:SF2">
    <property type="entry name" value="RIBONUCLEASE H"/>
    <property type="match status" value="1"/>
</dbReference>
<accession>A0A803NIY4</accession>
<dbReference type="SUPFAM" id="SSF53098">
    <property type="entry name" value="Ribonuclease H-like"/>
    <property type="match status" value="1"/>
</dbReference>
<reference evidence="2" key="2">
    <citation type="submission" date="2021-03" db="UniProtKB">
        <authorList>
            <consortium name="EnsemblPlants"/>
        </authorList>
    </citation>
    <scope>IDENTIFICATION</scope>
</reference>
<feature type="domain" description="RNase H type-1" evidence="1">
    <location>
        <begin position="149"/>
        <end position="251"/>
    </location>
</feature>
<dbReference type="InterPro" id="IPR002156">
    <property type="entry name" value="RNaseH_domain"/>
</dbReference>
<sequence>MIEKKILKVGVMTKRTGRTVVKLKMDIIMSKIPRKKVIAARDYDMEVGSLTNLKQHAGESLKAFIQKMIEAAAKAKVSNDMKLVALQFGLKFCSFLWCELQRKMAKTLFEFMSKVQGVNNSEDAYMLAFRVSPTPTPPVRLLHVEELFIYLAITEHAASAALVDENEGTHRPVYYVRFHTHNSLWFEFNATNNETEYEALLVGLQLALAVKAGSLEIYSDSQLVVNQILPEYKAQGLKMITYLSKVKNLLS</sequence>
<dbReference type="EnsemblPlants" id="evm.model.01.1901">
    <property type="protein sequence ID" value="cds.evm.model.01.1901"/>
    <property type="gene ID" value="evm.TU.01.1901"/>
</dbReference>
<evidence type="ECO:0000259" key="1">
    <source>
        <dbReference type="PROSITE" id="PS50879"/>
    </source>
</evidence>
<dbReference type="EMBL" id="UZAU01000053">
    <property type="status" value="NOT_ANNOTATED_CDS"/>
    <property type="molecule type" value="Genomic_DNA"/>
</dbReference>
<dbReference type="Gramene" id="evm.model.01.1901">
    <property type="protein sequence ID" value="cds.evm.model.01.1901"/>
    <property type="gene ID" value="evm.TU.01.1901"/>
</dbReference>
<evidence type="ECO:0000313" key="2">
    <source>
        <dbReference type="EnsemblPlants" id="cds.evm.model.01.1901"/>
    </source>
</evidence>
<dbReference type="Pfam" id="PF13456">
    <property type="entry name" value="RVT_3"/>
    <property type="match status" value="1"/>
</dbReference>
<keyword evidence="3" id="KW-1185">Reference proteome</keyword>
<dbReference type="Proteomes" id="UP000596661">
    <property type="component" value="Chromosome 1"/>
</dbReference>